<accession>A0A2T0K1D7</accession>
<sequence length="205" mass="21089">MWGADVERLEALARDLTAAAASLESIGRTVGGRMVSVQWAGRDAGMFRDDWQSRHSAALRAAGETMRSAASTVQAHARDQRKSSEAAGGGAPQDPSTWRQIRDAAGTVGDVAEWVQLGANVVMVGAGAATMAGFVPALPIAGGAAVVSEASGLVSMTGKWIDDPNDPEIAEDAILQSSGVSPKSVDAVDAMLDGTKGLITEVFPK</sequence>
<evidence type="ECO:0000313" key="3">
    <source>
        <dbReference type="Proteomes" id="UP000239415"/>
    </source>
</evidence>
<comment type="caution">
    <text evidence="2">The sequence shown here is derived from an EMBL/GenBank/DDBJ whole genome shotgun (WGS) entry which is preliminary data.</text>
</comment>
<evidence type="ECO:0000313" key="2">
    <source>
        <dbReference type="EMBL" id="PRX16608.1"/>
    </source>
</evidence>
<reference evidence="2 3" key="1">
    <citation type="submission" date="2018-03" db="EMBL/GenBank/DDBJ databases">
        <title>Genomic Encyclopedia of Archaeal and Bacterial Type Strains, Phase II (KMG-II): from individual species to whole genera.</title>
        <authorList>
            <person name="Goeker M."/>
        </authorList>
    </citation>
    <scope>NUCLEOTIDE SEQUENCE [LARGE SCALE GENOMIC DNA]</scope>
    <source>
        <strain evidence="2 3">DSM 43146</strain>
    </source>
</reference>
<feature type="region of interest" description="Disordered" evidence="1">
    <location>
        <begin position="62"/>
        <end position="97"/>
    </location>
</feature>
<keyword evidence="3" id="KW-1185">Reference proteome</keyword>
<dbReference type="AlphaFoldDB" id="A0A2T0K1D7"/>
<evidence type="ECO:0008006" key="4">
    <source>
        <dbReference type="Google" id="ProtNLM"/>
    </source>
</evidence>
<evidence type="ECO:0000256" key="1">
    <source>
        <dbReference type="SAM" id="MobiDB-lite"/>
    </source>
</evidence>
<organism evidence="2 3">
    <name type="scientific">Actinoplanes italicus</name>
    <dbReference type="NCBI Taxonomy" id="113567"/>
    <lineage>
        <taxon>Bacteria</taxon>
        <taxon>Bacillati</taxon>
        <taxon>Actinomycetota</taxon>
        <taxon>Actinomycetes</taxon>
        <taxon>Micromonosporales</taxon>
        <taxon>Micromonosporaceae</taxon>
        <taxon>Actinoplanes</taxon>
    </lineage>
</organism>
<gene>
    <name evidence="2" type="ORF">CLV67_119189</name>
</gene>
<protein>
    <recommendedName>
        <fullName evidence="4">WXG100 family type VII secretion target</fullName>
    </recommendedName>
</protein>
<dbReference type="EMBL" id="PVMZ01000019">
    <property type="protein sequence ID" value="PRX16608.1"/>
    <property type="molecule type" value="Genomic_DNA"/>
</dbReference>
<proteinExistence type="predicted"/>
<dbReference type="Proteomes" id="UP000239415">
    <property type="component" value="Unassembled WGS sequence"/>
</dbReference>
<name>A0A2T0K1D7_9ACTN</name>